<dbReference type="Gene3D" id="1.10.10.10">
    <property type="entry name" value="Winged helix-like DNA-binding domain superfamily/Winged helix DNA-binding domain"/>
    <property type="match status" value="1"/>
</dbReference>
<dbReference type="AlphaFoldDB" id="A0A9W6Q0U8"/>
<feature type="domain" description="HTH luxR-type" evidence="1">
    <location>
        <begin position="727"/>
        <end position="792"/>
    </location>
</feature>
<name>A0A9W6Q0U8_9ACTN</name>
<dbReference type="InterPro" id="IPR016032">
    <property type="entry name" value="Sig_transdc_resp-reg_C-effctor"/>
</dbReference>
<dbReference type="PANTHER" id="PTHR47691">
    <property type="entry name" value="REGULATOR-RELATED"/>
    <property type="match status" value="1"/>
</dbReference>
<dbReference type="InterPro" id="IPR011990">
    <property type="entry name" value="TPR-like_helical_dom_sf"/>
</dbReference>
<organism evidence="2 3">
    <name type="scientific">Actinomadura rubrobrunea</name>
    <dbReference type="NCBI Taxonomy" id="115335"/>
    <lineage>
        <taxon>Bacteria</taxon>
        <taxon>Bacillati</taxon>
        <taxon>Actinomycetota</taxon>
        <taxon>Actinomycetes</taxon>
        <taxon>Streptosporangiales</taxon>
        <taxon>Thermomonosporaceae</taxon>
        <taxon>Actinomadura</taxon>
    </lineage>
</organism>
<dbReference type="InterPro" id="IPR058852">
    <property type="entry name" value="HTH_77"/>
</dbReference>
<evidence type="ECO:0000259" key="1">
    <source>
        <dbReference type="PROSITE" id="PS50043"/>
    </source>
</evidence>
<protein>
    <recommendedName>
        <fullName evidence="1">HTH luxR-type domain-containing protein</fullName>
    </recommendedName>
</protein>
<dbReference type="SUPFAM" id="SSF52540">
    <property type="entry name" value="P-loop containing nucleoside triphosphate hydrolases"/>
    <property type="match status" value="1"/>
</dbReference>
<dbReference type="Gene3D" id="1.25.40.10">
    <property type="entry name" value="Tetratricopeptide repeat domain"/>
    <property type="match status" value="1"/>
</dbReference>
<dbReference type="PRINTS" id="PR00038">
    <property type="entry name" value="HTHLUXR"/>
</dbReference>
<sequence>MHAMQRFTRPTTPRFVQLDGGADGRGPADLFFSIGPLIGRAAELEALRELLLAPAARMVALTGPAGVGKSRLAVALFEELCAKLDGGCYVDLGRLERGAGLAERLSRALEPADGRLEPEGRPPLARIAEWFGDREALLVLDHCEDLMDEVAALARPLLAECPQLRVLVVGQEAPHLYERALFRLAPLPVPGPDTSPEHLAHVPSVELLLQRARVVRPGFDLTDENRDTVAELCRRLDGLPLAIELAASRLKLLTPGALLDALDEGLDCLYGSRADTLSQHLSMKAAIARSCDRLTETEWSGFIRLAVFTGAFGISAAHAVVPPSAEPVDALLSTLVDKNLLTQEDQGNGELGFSMLGTVRSFALNALRQAGELERVEQAHAAYFLAVAQAAEHELRGPQQGSWSRQLTRWNRELEAAFDFFVERFDGGEAAALATALRPYLIASGRLRDGLDRLNRALAVGGLTREQEAAALEAAAELSVLLREDDAEERVGRARERCRTVGDHRGAAACLHHLGTAAYLRGDLDAAADLLREAAAARRSSGDAHGHGRATRDLAAVRRDLGDLAEAARLADSAIETFRWLGDAREEAIGCAVLGGVAAQRGDLSRAEELVGRALELLADGTEATAVPGCLETAADILARHGRDRERWRRCAVLLSAAGALRGELGVPAPDHLRPALDDLVERARIRLGGAAFGAAWDEGRRTSARRAIATALQPVPQDARTPRRFDLELVSPLTQREHEVAELVAHGLTNREIARRLGIAEWTAVNHLRKIMRKLNCSSRVHVANWVTHRQTQENAGYRRTVS</sequence>
<dbReference type="Gene3D" id="3.40.50.300">
    <property type="entry name" value="P-loop containing nucleotide triphosphate hydrolases"/>
    <property type="match status" value="1"/>
</dbReference>
<reference evidence="2" key="1">
    <citation type="submission" date="2023-02" db="EMBL/GenBank/DDBJ databases">
        <title>Actinomadura rubrobrunea NBRC 14622.</title>
        <authorList>
            <person name="Ichikawa N."/>
            <person name="Sato H."/>
            <person name="Tonouchi N."/>
        </authorList>
    </citation>
    <scope>NUCLEOTIDE SEQUENCE</scope>
    <source>
        <strain evidence="2">NBRC 14622</strain>
    </source>
</reference>
<dbReference type="SUPFAM" id="SSF46894">
    <property type="entry name" value="C-terminal effector domain of the bipartite response regulators"/>
    <property type="match status" value="1"/>
</dbReference>
<evidence type="ECO:0000313" key="2">
    <source>
        <dbReference type="EMBL" id="GLW67537.1"/>
    </source>
</evidence>
<gene>
    <name evidence="2" type="ORF">Arub01_57800</name>
</gene>
<dbReference type="Proteomes" id="UP001165124">
    <property type="component" value="Unassembled WGS sequence"/>
</dbReference>
<dbReference type="Pfam" id="PF00196">
    <property type="entry name" value="GerE"/>
    <property type="match status" value="1"/>
</dbReference>
<dbReference type="CDD" id="cd06170">
    <property type="entry name" value="LuxR_C_like"/>
    <property type="match status" value="1"/>
</dbReference>
<accession>A0A9W6Q0U8</accession>
<keyword evidence="3" id="KW-1185">Reference proteome</keyword>
<evidence type="ECO:0000313" key="3">
    <source>
        <dbReference type="Proteomes" id="UP001165124"/>
    </source>
</evidence>
<dbReference type="EMBL" id="BSRZ01000026">
    <property type="protein sequence ID" value="GLW67537.1"/>
    <property type="molecule type" value="Genomic_DNA"/>
</dbReference>
<dbReference type="InterPro" id="IPR036388">
    <property type="entry name" value="WH-like_DNA-bd_sf"/>
</dbReference>
<dbReference type="InterPro" id="IPR000792">
    <property type="entry name" value="Tscrpt_reg_LuxR_C"/>
</dbReference>
<dbReference type="PANTHER" id="PTHR47691:SF3">
    <property type="entry name" value="HTH-TYPE TRANSCRIPTIONAL REGULATOR RV0890C-RELATED"/>
    <property type="match status" value="1"/>
</dbReference>
<comment type="caution">
    <text evidence="2">The sequence shown here is derived from an EMBL/GenBank/DDBJ whole genome shotgun (WGS) entry which is preliminary data.</text>
</comment>
<dbReference type="SUPFAM" id="SSF48452">
    <property type="entry name" value="TPR-like"/>
    <property type="match status" value="1"/>
</dbReference>
<dbReference type="Pfam" id="PF25872">
    <property type="entry name" value="HTH_77"/>
    <property type="match status" value="1"/>
</dbReference>
<dbReference type="PROSITE" id="PS50043">
    <property type="entry name" value="HTH_LUXR_2"/>
    <property type="match status" value="1"/>
</dbReference>
<dbReference type="InterPro" id="IPR027417">
    <property type="entry name" value="P-loop_NTPase"/>
</dbReference>
<dbReference type="GO" id="GO:0006355">
    <property type="term" value="P:regulation of DNA-templated transcription"/>
    <property type="evidence" value="ECO:0007669"/>
    <property type="project" value="InterPro"/>
</dbReference>
<dbReference type="GO" id="GO:0003677">
    <property type="term" value="F:DNA binding"/>
    <property type="evidence" value="ECO:0007669"/>
    <property type="project" value="InterPro"/>
</dbReference>
<dbReference type="SMART" id="SM00421">
    <property type="entry name" value="HTH_LUXR"/>
    <property type="match status" value="1"/>
</dbReference>
<proteinExistence type="predicted"/>